<evidence type="ECO:0000313" key="2">
    <source>
        <dbReference type="Proteomes" id="UP001189429"/>
    </source>
</evidence>
<protein>
    <recommendedName>
        <fullName evidence="3">ADP,ATP carrier protein</fullName>
    </recommendedName>
</protein>
<sequence>MQRNPFGAAADSLCFRPEWVVCEERQRRFGTLWNISSTCTSFCIALLRPYVACATVCKLRRQQNTQPGQDGSDRGCSLGAMKSVSRIYEPRQTAALFGFLYVVTFL</sequence>
<organism evidence="1 2">
    <name type="scientific">Prorocentrum cordatum</name>
    <dbReference type="NCBI Taxonomy" id="2364126"/>
    <lineage>
        <taxon>Eukaryota</taxon>
        <taxon>Sar</taxon>
        <taxon>Alveolata</taxon>
        <taxon>Dinophyceae</taxon>
        <taxon>Prorocentrales</taxon>
        <taxon>Prorocentraceae</taxon>
        <taxon>Prorocentrum</taxon>
    </lineage>
</organism>
<proteinExistence type="predicted"/>
<accession>A0ABN9WVT0</accession>
<dbReference type="Proteomes" id="UP001189429">
    <property type="component" value="Unassembled WGS sequence"/>
</dbReference>
<evidence type="ECO:0000313" key="1">
    <source>
        <dbReference type="EMBL" id="CAK0890340.1"/>
    </source>
</evidence>
<comment type="caution">
    <text evidence="1">The sequence shown here is derived from an EMBL/GenBank/DDBJ whole genome shotgun (WGS) entry which is preliminary data.</text>
</comment>
<name>A0ABN9WVT0_9DINO</name>
<dbReference type="EMBL" id="CAUYUJ010019338">
    <property type="protein sequence ID" value="CAK0890340.1"/>
    <property type="molecule type" value="Genomic_DNA"/>
</dbReference>
<reference evidence="1" key="1">
    <citation type="submission" date="2023-10" db="EMBL/GenBank/DDBJ databases">
        <authorList>
            <person name="Chen Y."/>
            <person name="Shah S."/>
            <person name="Dougan E. K."/>
            <person name="Thang M."/>
            <person name="Chan C."/>
        </authorList>
    </citation>
    <scope>NUCLEOTIDE SEQUENCE [LARGE SCALE GENOMIC DNA]</scope>
</reference>
<gene>
    <name evidence="1" type="ORF">PCOR1329_LOCUS70609</name>
</gene>
<keyword evidence="2" id="KW-1185">Reference proteome</keyword>
<evidence type="ECO:0008006" key="3">
    <source>
        <dbReference type="Google" id="ProtNLM"/>
    </source>
</evidence>